<dbReference type="Pfam" id="PF01575">
    <property type="entry name" value="MaoC_dehydratas"/>
    <property type="match status" value="1"/>
</dbReference>
<dbReference type="FunFam" id="3.10.129.10:FF:000042">
    <property type="entry name" value="MaoC domain protein dehydratase"/>
    <property type="match status" value="1"/>
</dbReference>
<dbReference type="GO" id="GO:0006633">
    <property type="term" value="P:fatty acid biosynthetic process"/>
    <property type="evidence" value="ECO:0007669"/>
    <property type="project" value="TreeGrafter"/>
</dbReference>
<gene>
    <name evidence="3" type="ORF">C6569_00220</name>
</gene>
<keyword evidence="1" id="KW-0456">Lyase</keyword>
<dbReference type="PANTHER" id="PTHR43437">
    <property type="entry name" value="HYDROXYACYL-THIOESTER DEHYDRATASE TYPE 2, MITOCHONDRIAL-RELATED"/>
    <property type="match status" value="1"/>
</dbReference>
<organism evidence="3 4">
    <name type="scientific">Phreatobacter cathodiphilus</name>
    <dbReference type="NCBI Taxonomy" id="1868589"/>
    <lineage>
        <taxon>Bacteria</taxon>
        <taxon>Pseudomonadati</taxon>
        <taxon>Pseudomonadota</taxon>
        <taxon>Alphaproteobacteria</taxon>
        <taxon>Hyphomicrobiales</taxon>
        <taxon>Phreatobacteraceae</taxon>
        <taxon>Phreatobacter</taxon>
    </lineage>
</organism>
<keyword evidence="4" id="KW-1185">Reference proteome</keyword>
<accession>A0A2S0N663</accession>
<dbReference type="Proteomes" id="UP000237889">
    <property type="component" value="Chromosome"/>
</dbReference>
<dbReference type="CDD" id="cd03449">
    <property type="entry name" value="R_hydratase"/>
    <property type="match status" value="1"/>
</dbReference>
<proteinExistence type="predicted"/>
<dbReference type="InterPro" id="IPR050965">
    <property type="entry name" value="UPF0336/Enoyl-CoA_hydratase"/>
</dbReference>
<dbReference type="OrthoDB" id="9800237at2"/>
<protein>
    <submittedName>
        <fullName evidence="3">Acyl dehydratase</fullName>
    </submittedName>
</protein>
<dbReference type="RefSeq" id="WP_106746962.1">
    <property type="nucleotide sequence ID" value="NZ_CP027668.1"/>
</dbReference>
<evidence type="ECO:0000313" key="4">
    <source>
        <dbReference type="Proteomes" id="UP000237889"/>
    </source>
</evidence>
<evidence type="ECO:0000256" key="1">
    <source>
        <dbReference type="ARBA" id="ARBA00023239"/>
    </source>
</evidence>
<dbReference type="AlphaFoldDB" id="A0A2S0N663"/>
<dbReference type="InterPro" id="IPR029069">
    <property type="entry name" value="HotDog_dom_sf"/>
</dbReference>
<dbReference type="KEGG" id="phr:C6569_00220"/>
<reference evidence="3 4" key="1">
    <citation type="submission" date="2018-03" db="EMBL/GenBank/DDBJ databases">
        <title>Genome sequencing of Phreatobacter sp.</title>
        <authorList>
            <person name="Kim S.-J."/>
            <person name="Heo J."/>
            <person name="Kwon S.-W."/>
        </authorList>
    </citation>
    <scope>NUCLEOTIDE SEQUENCE [LARGE SCALE GENOMIC DNA]</scope>
    <source>
        <strain evidence="3 4">S-12</strain>
    </source>
</reference>
<sequence length="150" mass="16234">MPIRSIRSLAYEDLTVGLSELVMKTVTDQDIVGFADISGDQNPIHLCDVYASKTRFGQRIAHGLYTASLISAVIGTRLPGPGAVYLSQTLNFRAPVKIGDVVRVHVEVAELMPERQRARLACECAADAAVVLEGEAWVRVPSRTELEAAA</sequence>
<evidence type="ECO:0000259" key="2">
    <source>
        <dbReference type="Pfam" id="PF01575"/>
    </source>
</evidence>
<dbReference type="GO" id="GO:0019171">
    <property type="term" value="F:(3R)-hydroxyacyl-[acyl-carrier-protein] dehydratase activity"/>
    <property type="evidence" value="ECO:0007669"/>
    <property type="project" value="TreeGrafter"/>
</dbReference>
<feature type="domain" description="MaoC-like" evidence="2">
    <location>
        <begin position="24"/>
        <end position="110"/>
    </location>
</feature>
<dbReference type="Gene3D" id="3.10.129.10">
    <property type="entry name" value="Hotdog Thioesterase"/>
    <property type="match status" value="1"/>
</dbReference>
<evidence type="ECO:0000313" key="3">
    <source>
        <dbReference type="EMBL" id="AVO43632.1"/>
    </source>
</evidence>
<name>A0A2S0N663_9HYPH</name>
<dbReference type="EMBL" id="CP027668">
    <property type="protein sequence ID" value="AVO43632.1"/>
    <property type="molecule type" value="Genomic_DNA"/>
</dbReference>
<dbReference type="PANTHER" id="PTHR43437:SF3">
    <property type="entry name" value="HYDROXYACYL-THIOESTER DEHYDRATASE TYPE 2, MITOCHONDRIAL"/>
    <property type="match status" value="1"/>
</dbReference>
<dbReference type="SUPFAM" id="SSF54637">
    <property type="entry name" value="Thioesterase/thiol ester dehydrase-isomerase"/>
    <property type="match status" value="1"/>
</dbReference>
<dbReference type="InterPro" id="IPR002539">
    <property type="entry name" value="MaoC-like_dom"/>
</dbReference>